<reference evidence="1" key="1">
    <citation type="submission" date="2018-05" db="EMBL/GenBank/DDBJ databases">
        <authorList>
            <person name="Lanie J.A."/>
            <person name="Ng W.-L."/>
            <person name="Kazmierczak K.M."/>
            <person name="Andrzejewski T.M."/>
            <person name="Davidsen T.M."/>
            <person name="Wayne K.J."/>
            <person name="Tettelin H."/>
            <person name="Glass J.I."/>
            <person name="Rusch D."/>
            <person name="Podicherti R."/>
            <person name="Tsui H.-C.T."/>
            <person name="Winkler M.E."/>
        </authorList>
    </citation>
    <scope>NUCLEOTIDE SEQUENCE</scope>
</reference>
<evidence type="ECO:0000313" key="1">
    <source>
        <dbReference type="EMBL" id="SVE58244.1"/>
    </source>
</evidence>
<organism evidence="1">
    <name type="scientific">marine metagenome</name>
    <dbReference type="NCBI Taxonomy" id="408172"/>
    <lineage>
        <taxon>unclassified sequences</taxon>
        <taxon>metagenomes</taxon>
        <taxon>ecological metagenomes</taxon>
    </lineage>
</organism>
<dbReference type="InterPro" id="IPR040442">
    <property type="entry name" value="Pyrv_kinase-like_dom_sf"/>
</dbReference>
<protein>
    <submittedName>
        <fullName evidence="1">Uncharacterized protein</fullName>
    </submittedName>
</protein>
<proteinExistence type="predicted"/>
<dbReference type="GO" id="GO:0003824">
    <property type="term" value="F:catalytic activity"/>
    <property type="evidence" value="ECO:0007669"/>
    <property type="project" value="InterPro"/>
</dbReference>
<dbReference type="EMBL" id="UINC01227386">
    <property type="protein sequence ID" value="SVE58244.1"/>
    <property type="molecule type" value="Genomic_DNA"/>
</dbReference>
<dbReference type="SUPFAM" id="SSF51621">
    <property type="entry name" value="Phosphoenolpyruvate/pyruvate domain"/>
    <property type="match status" value="1"/>
</dbReference>
<dbReference type="Gene3D" id="3.20.20.60">
    <property type="entry name" value="Phosphoenolpyruvate-binding domains"/>
    <property type="match status" value="1"/>
</dbReference>
<sequence length="122" mass="13648">MKKIYDFSGEPAYRNYTINDLFLLKGKKKLSQINVKNTLEAKIAVEADIDLLITGYKVVKEIRNIAKNNFITAAIPFTEFKTNNEILSASLNALEEGADAVYTARSPQVVEYLSKESIPVMA</sequence>
<accession>A0A383ENT4</accession>
<feature type="non-terminal residue" evidence="1">
    <location>
        <position position="122"/>
    </location>
</feature>
<name>A0A383ENT4_9ZZZZ</name>
<dbReference type="AlphaFoldDB" id="A0A383ENT4"/>
<dbReference type="InterPro" id="IPR015813">
    <property type="entry name" value="Pyrv/PenolPyrv_kinase-like_dom"/>
</dbReference>
<gene>
    <name evidence="1" type="ORF">METZ01_LOCUS511098</name>
</gene>